<dbReference type="SUPFAM" id="SSF55447">
    <property type="entry name" value="CO dehydrogenase flavoprotein C-terminal domain-like"/>
    <property type="match status" value="1"/>
</dbReference>
<protein>
    <recommendedName>
        <fullName evidence="1">CO dehydrogenase flavoprotein C-terminal domain-containing protein</fullName>
    </recommendedName>
</protein>
<keyword evidence="4" id="KW-1185">Reference proteome</keyword>
<evidence type="ECO:0000313" key="3">
    <source>
        <dbReference type="EMBL" id="VTJ70557.1"/>
    </source>
</evidence>
<dbReference type="PANTHER" id="PTHR45444">
    <property type="entry name" value="XANTHINE DEHYDROGENASE"/>
    <property type="match status" value="1"/>
</dbReference>
<dbReference type="SUPFAM" id="SSF54665">
    <property type="entry name" value="CO dehydrogenase molybdoprotein N-domain-like"/>
    <property type="match status" value="1"/>
</dbReference>
<dbReference type="Pfam" id="PF03450">
    <property type="entry name" value="CO_deh_flav_C"/>
    <property type="match status" value="1"/>
</dbReference>
<dbReference type="InterPro" id="IPR005107">
    <property type="entry name" value="CO_DH_flav_C"/>
</dbReference>
<dbReference type="SMART" id="SM01092">
    <property type="entry name" value="CO_deh_flav_C"/>
    <property type="match status" value="1"/>
</dbReference>
<reference evidence="3 4" key="1">
    <citation type="submission" date="2019-04" db="EMBL/GenBank/DDBJ databases">
        <authorList>
            <person name="Alioto T."/>
            <person name="Alioto T."/>
        </authorList>
    </citation>
    <scope>NUCLEOTIDE SEQUENCE [LARGE SCALE GENOMIC DNA]</scope>
</reference>
<dbReference type="Gene3D" id="3.30.390.50">
    <property type="entry name" value="CO dehydrogenase flavoprotein, C-terminal domain"/>
    <property type="match status" value="1"/>
</dbReference>
<reference evidence="2" key="2">
    <citation type="submission" date="2020-08" db="EMBL/GenBank/DDBJ databases">
        <authorList>
            <person name="Shumante A."/>
            <person name="Zimin A.V."/>
            <person name="Puiu D."/>
            <person name="Salzberg S.L."/>
        </authorList>
    </citation>
    <scope>NUCLEOTIDE SEQUENCE</scope>
    <source>
        <strain evidence="2">WC2-LM</strain>
        <tissue evidence="2">Liver</tissue>
    </source>
</reference>
<dbReference type="PANTHER" id="PTHR45444:SF3">
    <property type="entry name" value="XANTHINE DEHYDROGENASE"/>
    <property type="match status" value="1"/>
</dbReference>
<dbReference type="Proteomes" id="UP000335636">
    <property type="component" value="Unassembled WGS sequence"/>
</dbReference>
<feature type="domain" description="CO dehydrogenase flavoprotein C-terminal" evidence="1">
    <location>
        <begin position="36"/>
        <end position="122"/>
    </location>
</feature>
<proteinExistence type="predicted"/>
<dbReference type="Proteomes" id="UP000662637">
    <property type="component" value="Unassembled WGS sequence"/>
</dbReference>
<dbReference type="AlphaFoldDB" id="A0A5E4BLW0"/>
<dbReference type="EMBL" id="CABDUW010000511">
    <property type="protein sequence ID" value="VTJ70557.1"/>
    <property type="molecule type" value="Genomic_DNA"/>
</dbReference>
<evidence type="ECO:0000313" key="4">
    <source>
        <dbReference type="Proteomes" id="UP000335636"/>
    </source>
</evidence>
<name>A0A5E4BLW0_MARMO</name>
<organism evidence="3 4">
    <name type="scientific">Marmota monax</name>
    <name type="common">Woodchuck</name>
    <dbReference type="NCBI Taxonomy" id="9995"/>
    <lineage>
        <taxon>Eukaryota</taxon>
        <taxon>Metazoa</taxon>
        <taxon>Chordata</taxon>
        <taxon>Craniata</taxon>
        <taxon>Vertebrata</taxon>
        <taxon>Euteleostomi</taxon>
        <taxon>Mammalia</taxon>
        <taxon>Eutheria</taxon>
        <taxon>Euarchontoglires</taxon>
        <taxon>Glires</taxon>
        <taxon>Rodentia</taxon>
        <taxon>Sciuromorpha</taxon>
        <taxon>Sciuridae</taxon>
        <taxon>Xerinae</taxon>
        <taxon>Marmotini</taxon>
        <taxon>Marmota</taxon>
    </lineage>
</organism>
<dbReference type="InterPro" id="IPR036856">
    <property type="entry name" value="Ald_Oxase/Xan_DH_a/b_sf"/>
</dbReference>
<dbReference type="EMBL" id="WJEC01003693">
    <property type="protein sequence ID" value="KAF7474751.1"/>
    <property type="molecule type" value="Genomic_DNA"/>
</dbReference>
<dbReference type="GO" id="GO:0005506">
    <property type="term" value="F:iron ion binding"/>
    <property type="evidence" value="ECO:0007669"/>
    <property type="project" value="InterPro"/>
</dbReference>
<sequence>MIALNPWGGQSGQENHMELGGKEQGSWTACEWHFVSGLRLGQRQENAFAIVNAGMSVKFEDNTNTVRELQMFFGSVCPTVLSASQTCRRLVGGYVMACLATWNVICVGQIICTVAAYTYAHAKEAAKKVKITYEDIEPRIITIEVV</sequence>
<dbReference type="Pfam" id="PF01315">
    <property type="entry name" value="Ald_Xan_dh_C"/>
    <property type="match status" value="1"/>
</dbReference>
<dbReference type="InterPro" id="IPR016208">
    <property type="entry name" value="Ald_Oxase/xanthine_DH-like"/>
</dbReference>
<dbReference type="InterPro" id="IPR000674">
    <property type="entry name" value="Ald_Oxase/Xan_DH_a/b"/>
</dbReference>
<dbReference type="GO" id="GO:0016491">
    <property type="term" value="F:oxidoreductase activity"/>
    <property type="evidence" value="ECO:0007669"/>
    <property type="project" value="InterPro"/>
</dbReference>
<evidence type="ECO:0000259" key="1">
    <source>
        <dbReference type="SMART" id="SM01092"/>
    </source>
</evidence>
<gene>
    <name evidence="2" type="ORF">GHT09_014494</name>
    <name evidence="3" type="ORF">MONAX_5E028870</name>
</gene>
<accession>A0A5E4BLW0</accession>
<evidence type="ECO:0000313" key="2">
    <source>
        <dbReference type="EMBL" id="KAF7474751.1"/>
    </source>
</evidence>
<dbReference type="InterPro" id="IPR036683">
    <property type="entry name" value="CO_DH_flav_C_dom_sf"/>
</dbReference>